<reference evidence="2" key="1">
    <citation type="submission" date="2020-09" db="EMBL/GenBank/DDBJ databases">
        <title>A novel bacterium of genus Mangrovicoccus, isolated from South China Sea.</title>
        <authorList>
            <person name="Huang H."/>
            <person name="Mo K."/>
            <person name="Hu Y."/>
        </authorList>
    </citation>
    <scope>NUCLEOTIDE SEQUENCE</scope>
    <source>
        <strain evidence="2">HB182678</strain>
    </source>
</reference>
<name>A0A8J6YW63_9RHOB</name>
<accession>A0A8J6YW63</accession>
<dbReference type="InterPro" id="IPR018692">
    <property type="entry name" value="DUF2189"/>
</dbReference>
<evidence type="ECO:0000313" key="3">
    <source>
        <dbReference type="Proteomes" id="UP000609121"/>
    </source>
</evidence>
<feature type="transmembrane region" description="Helical" evidence="1">
    <location>
        <begin position="42"/>
        <end position="63"/>
    </location>
</feature>
<dbReference type="Pfam" id="PF09955">
    <property type="entry name" value="DUF2189"/>
    <property type="match status" value="1"/>
</dbReference>
<keyword evidence="1" id="KW-0812">Transmembrane</keyword>
<dbReference type="EMBL" id="JACVXA010000006">
    <property type="protein sequence ID" value="MBE3637163.1"/>
    <property type="molecule type" value="Genomic_DNA"/>
</dbReference>
<dbReference type="RefSeq" id="WP_193179443.1">
    <property type="nucleotide sequence ID" value="NZ_JACVXA010000006.1"/>
</dbReference>
<comment type="caution">
    <text evidence="2">The sequence shown here is derived from an EMBL/GenBank/DDBJ whole genome shotgun (WGS) entry which is preliminary data.</text>
</comment>
<feature type="transmembrane region" description="Helical" evidence="1">
    <location>
        <begin position="220"/>
        <end position="245"/>
    </location>
</feature>
<dbReference type="AlphaFoldDB" id="A0A8J6YW63"/>
<feature type="transmembrane region" description="Helical" evidence="1">
    <location>
        <begin position="166"/>
        <end position="189"/>
    </location>
</feature>
<evidence type="ECO:0000313" key="2">
    <source>
        <dbReference type="EMBL" id="MBE3637163.1"/>
    </source>
</evidence>
<keyword evidence="1" id="KW-0472">Membrane</keyword>
<evidence type="ECO:0000256" key="1">
    <source>
        <dbReference type="SAM" id="Phobius"/>
    </source>
</evidence>
<protein>
    <submittedName>
        <fullName evidence="2">DUF2189 domain-containing protein</fullName>
    </submittedName>
</protein>
<sequence length="261" mass="28334">MTELDAGARPLPHGAPRLRALDAEDLRRSLLRGWQDFRAAPVYGLFFGGVYALGGLAMYWITIATGQSYWLILAALGFPLIGPFAAVGLYEVSRRLERGAALDWSGILGVMRREAGRQIPSLAVLVMGIFLFWVLLAHMLFALFMGRMTMVNVFTSWEVFLSPGGLMLLGIGSAAGAGLAGVLFSLTVFGMPMLLDREVDYVTATITSLRAVMENPRTMLGWAVLVTAMLFLAMLPAFLGLLVALPVLGHATWHLYRAAIG</sequence>
<organism evidence="2 3">
    <name type="scientific">Mangrovicoccus algicola</name>
    <dbReference type="NCBI Taxonomy" id="2771008"/>
    <lineage>
        <taxon>Bacteria</taxon>
        <taxon>Pseudomonadati</taxon>
        <taxon>Pseudomonadota</taxon>
        <taxon>Alphaproteobacteria</taxon>
        <taxon>Rhodobacterales</taxon>
        <taxon>Paracoccaceae</taxon>
        <taxon>Mangrovicoccus</taxon>
    </lineage>
</organism>
<proteinExistence type="predicted"/>
<feature type="transmembrane region" description="Helical" evidence="1">
    <location>
        <begin position="122"/>
        <end position="146"/>
    </location>
</feature>
<dbReference type="Proteomes" id="UP000609121">
    <property type="component" value="Unassembled WGS sequence"/>
</dbReference>
<keyword evidence="1" id="KW-1133">Transmembrane helix</keyword>
<gene>
    <name evidence="2" type="ORF">ICN82_02965</name>
</gene>
<keyword evidence="3" id="KW-1185">Reference proteome</keyword>
<feature type="transmembrane region" description="Helical" evidence="1">
    <location>
        <begin position="69"/>
        <end position="90"/>
    </location>
</feature>